<dbReference type="InterPro" id="IPR037165">
    <property type="entry name" value="AldOxase/xan_DH_Mopterin-bd_sf"/>
</dbReference>
<dbReference type="AlphaFoldDB" id="A0A382JTL3"/>
<accession>A0A382JTL3</accession>
<dbReference type="InterPro" id="IPR046867">
    <property type="entry name" value="AldOxase/xan_DH_MoCoBD2"/>
</dbReference>
<dbReference type="Gene3D" id="3.90.1170.50">
    <property type="entry name" value="Aldehyde oxidase/xanthine dehydrogenase, a/b hammerhead"/>
    <property type="match status" value="1"/>
</dbReference>
<dbReference type="Gene3D" id="3.30.365.10">
    <property type="entry name" value="Aldehyde oxidase/xanthine dehydrogenase, molybdopterin binding domain"/>
    <property type="match status" value="4"/>
</dbReference>
<dbReference type="Pfam" id="PF20256">
    <property type="entry name" value="MoCoBD_2"/>
    <property type="match status" value="1"/>
</dbReference>
<dbReference type="InterPro" id="IPR000674">
    <property type="entry name" value="Ald_Oxase/Xan_DH_a/b"/>
</dbReference>
<name>A0A382JTL3_9ZZZZ</name>
<dbReference type="GO" id="GO:0016491">
    <property type="term" value="F:oxidoreductase activity"/>
    <property type="evidence" value="ECO:0007669"/>
    <property type="project" value="InterPro"/>
</dbReference>
<dbReference type="PANTHER" id="PTHR47495:SF2">
    <property type="entry name" value="ALDEHYDE DEHYDROGENASE"/>
    <property type="match status" value="1"/>
</dbReference>
<feature type="non-terminal residue" evidence="2">
    <location>
        <position position="329"/>
    </location>
</feature>
<evidence type="ECO:0000259" key="1">
    <source>
        <dbReference type="SMART" id="SM01008"/>
    </source>
</evidence>
<proteinExistence type="predicted"/>
<organism evidence="2">
    <name type="scientific">marine metagenome</name>
    <dbReference type="NCBI Taxonomy" id="408172"/>
    <lineage>
        <taxon>unclassified sequences</taxon>
        <taxon>metagenomes</taxon>
        <taxon>ecological metagenomes</taxon>
    </lineage>
</organism>
<gene>
    <name evidence="2" type="ORF">METZ01_LOCUS267546</name>
</gene>
<dbReference type="EMBL" id="UINC01075976">
    <property type="protein sequence ID" value="SVC14692.1"/>
    <property type="molecule type" value="Genomic_DNA"/>
</dbReference>
<feature type="domain" description="Aldehyde oxidase/xanthine dehydrogenase a/b hammerhead" evidence="1">
    <location>
        <begin position="184"/>
        <end position="262"/>
    </location>
</feature>
<dbReference type="PANTHER" id="PTHR47495">
    <property type="entry name" value="ALDEHYDE DEHYDROGENASE"/>
    <property type="match status" value="1"/>
</dbReference>
<evidence type="ECO:0000313" key="2">
    <source>
        <dbReference type="EMBL" id="SVC14692.1"/>
    </source>
</evidence>
<protein>
    <recommendedName>
        <fullName evidence="1">Aldehyde oxidase/xanthine dehydrogenase a/b hammerhead domain-containing protein</fullName>
    </recommendedName>
</protein>
<sequence length="329" mass="35637">MIGVFLPAKKRLVEAGLVSGQPFEPNAFLAINPDNTVTVTVMKSEMGQQVRTSLPMIIADELDADWSQVKIAQADAHPDKYGSQGTGGSGSIRRSFQKLRKAGAAAREMLIEAGANEWNVDKSDCTVSNGKVVHSSTGRQFTFGELTKKAAGLPVPEDPQLKNPKDFKFIGKSMPGMDTRSRVNGTAQYGIDVQIPDMVYATVVRCPTFGGKAKSFNSRAAKGLAGVTDIFAIEEGVAIIGKNTWAVIQGQRAADIQWDHGDFAKWDSDRINSMMEKKGRGKAVVAREQGDVPKAHKNAKSVFEAQYEVPFTHHATMEPMNCVAHVNKG</sequence>
<dbReference type="SUPFAM" id="SSF56003">
    <property type="entry name" value="Molybdenum cofactor-binding domain"/>
    <property type="match status" value="2"/>
</dbReference>
<dbReference type="SMART" id="SM01008">
    <property type="entry name" value="Ald_Xan_dh_C"/>
    <property type="match status" value="1"/>
</dbReference>
<dbReference type="InterPro" id="IPR052516">
    <property type="entry name" value="N-heterocyclic_Hydroxylase"/>
</dbReference>
<reference evidence="2" key="1">
    <citation type="submission" date="2018-05" db="EMBL/GenBank/DDBJ databases">
        <authorList>
            <person name="Lanie J.A."/>
            <person name="Ng W.-L."/>
            <person name="Kazmierczak K.M."/>
            <person name="Andrzejewski T.M."/>
            <person name="Davidsen T.M."/>
            <person name="Wayne K.J."/>
            <person name="Tettelin H."/>
            <person name="Glass J.I."/>
            <person name="Rusch D."/>
            <person name="Podicherti R."/>
            <person name="Tsui H.-C.T."/>
            <person name="Winkler M.E."/>
        </authorList>
    </citation>
    <scope>NUCLEOTIDE SEQUENCE</scope>
</reference>